<dbReference type="PANTHER" id="PTHR43464:SF19">
    <property type="entry name" value="UBIQUINONE BIOSYNTHESIS O-METHYLTRANSFERASE, MITOCHONDRIAL"/>
    <property type="match status" value="1"/>
</dbReference>
<evidence type="ECO:0000256" key="2">
    <source>
        <dbReference type="ARBA" id="ARBA00022679"/>
    </source>
</evidence>
<evidence type="ECO:0000313" key="5">
    <source>
        <dbReference type="EMBL" id="MDA0563612.1"/>
    </source>
</evidence>
<proteinExistence type="predicted"/>
<dbReference type="InterPro" id="IPR029063">
    <property type="entry name" value="SAM-dependent_MTases_sf"/>
</dbReference>
<dbReference type="Gene3D" id="3.40.50.150">
    <property type="entry name" value="Vaccinia Virus protein VP39"/>
    <property type="match status" value="1"/>
</dbReference>
<dbReference type="RefSeq" id="WP_270070889.1">
    <property type="nucleotide sequence ID" value="NZ_JAJAQC010000005.1"/>
</dbReference>
<dbReference type="EMBL" id="JAJAQC010000005">
    <property type="protein sequence ID" value="MDA0563612.1"/>
    <property type="molecule type" value="Genomic_DNA"/>
</dbReference>
<dbReference type="SUPFAM" id="SSF53335">
    <property type="entry name" value="S-adenosyl-L-methionine-dependent methyltransferases"/>
    <property type="match status" value="1"/>
</dbReference>
<evidence type="ECO:0000259" key="4">
    <source>
        <dbReference type="Pfam" id="PF13649"/>
    </source>
</evidence>
<reference evidence="5" key="1">
    <citation type="submission" date="2021-10" db="EMBL/GenBank/DDBJ databases">
        <title>Streptomonospora sp. nov., isolated from mangrove soil.</title>
        <authorList>
            <person name="Chen X."/>
            <person name="Ge X."/>
            <person name="Liu W."/>
        </authorList>
    </citation>
    <scope>NUCLEOTIDE SEQUENCE</scope>
    <source>
        <strain evidence="5">S1-112</strain>
    </source>
</reference>
<dbReference type="InterPro" id="IPR041698">
    <property type="entry name" value="Methyltransf_25"/>
</dbReference>
<dbReference type="CDD" id="cd02440">
    <property type="entry name" value="AdoMet_MTases"/>
    <property type="match status" value="1"/>
</dbReference>
<keyword evidence="3" id="KW-0949">S-adenosyl-L-methionine</keyword>
<dbReference type="AlphaFoldDB" id="A0A9X3NHI3"/>
<dbReference type="GO" id="GO:0032259">
    <property type="term" value="P:methylation"/>
    <property type="evidence" value="ECO:0007669"/>
    <property type="project" value="UniProtKB-KW"/>
</dbReference>
<comment type="caution">
    <text evidence="5">The sequence shown here is derived from an EMBL/GenBank/DDBJ whole genome shotgun (WGS) entry which is preliminary data.</text>
</comment>
<evidence type="ECO:0000256" key="1">
    <source>
        <dbReference type="ARBA" id="ARBA00022603"/>
    </source>
</evidence>
<dbReference type="Pfam" id="PF13649">
    <property type="entry name" value="Methyltransf_25"/>
    <property type="match status" value="1"/>
</dbReference>
<name>A0A9X3NHI3_9ACTN</name>
<organism evidence="5 6">
    <name type="scientific">Streptomonospora mangrovi</name>
    <dbReference type="NCBI Taxonomy" id="2883123"/>
    <lineage>
        <taxon>Bacteria</taxon>
        <taxon>Bacillati</taxon>
        <taxon>Actinomycetota</taxon>
        <taxon>Actinomycetes</taxon>
        <taxon>Streptosporangiales</taxon>
        <taxon>Nocardiopsidaceae</taxon>
        <taxon>Streptomonospora</taxon>
    </lineage>
</organism>
<gene>
    <name evidence="5" type="ORF">LG943_04595</name>
</gene>
<dbReference type="Proteomes" id="UP001140076">
    <property type="component" value="Unassembled WGS sequence"/>
</dbReference>
<evidence type="ECO:0000256" key="3">
    <source>
        <dbReference type="ARBA" id="ARBA00022691"/>
    </source>
</evidence>
<dbReference type="PANTHER" id="PTHR43464">
    <property type="entry name" value="METHYLTRANSFERASE"/>
    <property type="match status" value="1"/>
</dbReference>
<feature type="domain" description="Methyltransferase" evidence="4">
    <location>
        <begin position="43"/>
        <end position="136"/>
    </location>
</feature>
<evidence type="ECO:0000313" key="6">
    <source>
        <dbReference type="Proteomes" id="UP001140076"/>
    </source>
</evidence>
<keyword evidence="2" id="KW-0808">Transferase</keyword>
<protein>
    <submittedName>
        <fullName evidence="5">Class I SAM-dependent methyltransferase</fullName>
    </submittedName>
</protein>
<keyword evidence="1 5" id="KW-0489">Methyltransferase</keyword>
<dbReference type="GO" id="GO:0008168">
    <property type="term" value="F:methyltransferase activity"/>
    <property type="evidence" value="ECO:0007669"/>
    <property type="project" value="UniProtKB-KW"/>
</dbReference>
<keyword evidence="6" id="KW-1185">Reference proteome</keyword>
<accession>A0A9X3NHI3</accession>
<sequence>MTTPSEDFWERHYLGSDPGWGTRPNAVLADTVPALCPVPGTALDLGCGHGGDARWLASLGWRVTAVDVSATALARLAEAAAADGTADRITTERHDLEHTFPEGAFDLVTASYFHTPLDFPRERVLRRAAAATAPGGLLLIVDHASVAPWSWNADKHHVFPTPQETADSLSLGPAWHPERLEAPQRTATGPNGRQAVVTDNVIALRHTAP</sequence>